<evidence type="ECO:0008006" key="4">
    <source>
        <dbReference type="Google" id="ProtNLM"/>
    </source>
</evidence>
<evidence type="ECO:0000256" key="1">
    <source>
        <dbReference type="SAM" id="MobiDB-lite"/>
    </source>
</evidence>
<keyword evidence="3" id="KW-1185">Reference proteome</keyword>
<gene>
    <name evidence="2" type="ORF">GCM10025778_15470</name>
</gene>
<accession>A0ABP9TJM7</accession>
<protein>
    <recommendedName>
        <fullName evidence="4">Hemolysin type calcium-binding protein</fullName>
    </recommendedName>
</protein>
<feature type="region of interest" description="Disordered" evidence="1">
    <location>
        <begin position="1"/>
        <end position="33"/>
    </location>
</feature>
<comment type="caution">
    <text evidence="2">The sequence shown here is derived from an EMBL/GenBank/DDBJ whole genome shotgun (WGS) entry which is preliminary data.</text>
</comment>
<evidence type="ECO:0000313" key="3">
    <source>
        <dbReference type="Proteomes" id="UP001501257"/>
    </source>
</evidence>
<organism evidence="2 3">
    <name type="scientific">Paeniglutamicibacter antarcticus</name>
    <dbReference type="NCBI Taxonomy" id="494023"/>
    <lineage>
        <taxon>Bacteria</taxon>
        <taxon>Bacillati</taxon>
        <taxon>Actinomycetota</taxon>
        <taxon>Actinomycetes</taxon>
        <taxon>Micrococcales</taxon>
        <taxon>Micrococcaceae</taxon>
        <taxon>Paeniglutamicibacter</taxon>
    </lineage>
</organism>
<proteinExistence type="predicted"/>
<dbReference type="Proteomes" id="UP001501257">
    <property type="component" value="Unassembled WGS sequence"/>
</dbReference>
<evidence type="ECO:0000313" key="2">
    <source>
        <dbReference type="EMBL" id="GAA5227014.1"/>
    </source>
</evidence>
<dbReference type="EMBL" id="BAABLK010000025">
    <property type="protein sequence ID" value="GAA5227014.1"/>
    <property type="molecule type" value="Genomic_DNA"/>
</dbReference>
<name>A0ABP9TJM7_9MICC</name>
<reference evidence="3" key="1">
    <citation type="journal article" date="2019" name="Int. J. Syst. Evol. Microbiol.">
        <title>The Global Catalogue of Microorganisms (GCM) 10K type strain sequencing project: providing services to taxonomists for standard genome sequencing and annotation.</title>
        <authorList>
            <consortium name="The Broad Institute Genomics Platform"/>
            <consortium name="The Broad Institute Genome Sequencing Center for Infectious Disease"/>
            <person name="Wu L."/>
            <person name="Ma J."/>
        </authorList>
    </citation>
    <scope>NUCLEOTIDE SEQUENCE [LARGE SCALE GENOMIC DNA]</scope>
    <source>
        <strain evidence="3">JCM 18952</strain>
    </source>
</reference>
<sequence>MVLSGTDVLGRTSGAGASEGLSNTGGGVDSGGDALRVGSLGAGAWDHVVIGSGVGAWDQMLGGAAATGTSTAPQAAKVKTVALNNTVLSQTFGLPSIMPNRSSLRPH</sequence>